<dbReference type="NCBIfam" id="TIGR00778">
    <property type="entry name" value="ahpD_dom"/>
    <property type="match status" value="1"/>
</dbReference>
<gene>
    <name evidence="2" type="ORF">ABDJ40_10405</name>
</gene>
<reference evidence="2 3" key="1">
    <citation type="submission" date="2024-05" db="EMBL/GenBank/DDBJ databases">
        <title>Roseateles sp. 2.12 16S ribosomal RNA gene Genome sequencing and assembly.</title>
        <authorList>
            <person name="Woo H."/>
        </authorList>
    </citation>
    <scope>NUCLEOTIDE SEQUENCE [LARGE SCALE GENOMIC DNA]</scope>
    <source>
        <strain evidence="2 3">2.12</strain>
    </source>
</reference>
<evidence type="ECO:0000313" key="3">
    <source>
        <dbReference type="Proteomes" id="UP001462640"/>
    </source>
</evidence>
<dbReference type="InterPro" id="IPR003779">
    <property type="entry name" value="CMD-like"/>
</dbReference>
<dbReference type="Gene3D" id="1.20.1290.10">
    <property type="entry name" value="AhpD-like"/>
    <property type="match status" value="1"/>
</dbReference>
<dbReference type="PANTHER" id="PTHR33930:SF2">
    <property type="entry name" value="BLR3452 PROTEIN"/>
    <property type="match status" value="1"/>
</dbReference>
<accession>A0ABV0GDY5</accession>
<organism evidence="2 3">
    <name type="scientific">Roseateles flavus</name>
    <dbReference type="NCBI Taxonomy" id="3149041"/>
    <lineage>
        <taxon>Bacteria</taxon>
        <taxon>Pseudomonadati</taxon>
        <taxon>Pseudomonadota</taxon>
        <taxon>Betaproteobacteria</taxon>
        <taxon>Burkholderiales</taxon>
        <taxon>Sphaerotilaceae</taxon>
        <taxon>Roseateles</taxon>
    </lineage>
</organism>
<dbReference type="Proteomes" id="UP001462640">
    <property type="component" value="Unassembled WGS sequence"/>
</dbReference>
<dbReference type="SUPFAM" id="SSF69118">
    <property type="entry name" value="AhpD-like"/>
    <property type="match status" value="1"/>
</dbReference>
<feature type="domain" description="Carboxymuconolactone decarboxylase-like" evidence="1">
    <location>
        <begin position="26"/>
        <end position="104"/>
    </location>
</feature>
<proteinExistence type="predicted"/>
<dbReference type="Pfam" id="PF02627">
    <property type="entry name" value="CMD"/>
    <property type="match status" value="1"/>
</dbReference>
<dbReference type="EMBL" id="JBDPZC010000004">
    <property type="protein sequence ID" value="MEO3713174.1"/>
    <property type="molecule type" value="Genomic_DNA"/>
</dbReference>
<dbReference type="InterPro" id="IPR029032">
    <property type="entry name" value="AhpD-like"/>
</dbReference>
<name>A0ABV0GDY5_9BURK</name>
<protein>
    <submittedName>
        <fullName evidence="2">Carboxymuconolactone decarboxylase family protein</fullName>
    </submittedName>
</protein>
<sequence>MSSSYQTPEDLLLARQLAEKVPLESQAWLAFDHAVFREGGRIGAKEREWIALGVALATQCAYCIDVHVRGARRQGSTAEELAEVAAVAAAVKGGATLAHGLMALRLHESLGAPAAGAAPQA</sequence>
<evidence type="ECO:0000259" key="1">
    <source>
        <dbReference type="Pfam" id="PF02627"/>
    </source>
</evidence>
<dbReference type="RefSeq" id="WP_347609379.1">
    <property type="nucleotide sequence ID" value="NZ_JBDPZC010000004.1"/>
</dbReference>
<evidence type="ECO:0000313" key="2">
    <source>
        <dbReference type="EMBL" id="MEO3713174.1"/>
    </source>
</evidence>
<comment type="caution">
    <text evidence="2">The sequence shown here is derived from an EMBL/GenBank/DDBJ whole genome shotgun (WGS) entry which is preliminary data.</text>
</comment>
<dbReference type="PANTHER" id="PTHR33930">
    <property type="entry name" value="ALKYL HYDROPEROXIDE REDUCTASE AHPD"/>
    <property type="match status" value="1"/>
</dbReference>
<keyword evidence="3" id="KW-1185">Reference proteome</keyword>
<dbReference type="InterPro" id="IPR004675">
    <property type="entry name" value="AhpD_core"/>
</dbReference>